<reference evidence="7" key="1">
    <citation type="submission" date="2017-03" db="EMBL/GenBank/DDBJ databases">
        <title>Phytopthora megakarya and P. palmivora, two closely related causual agents of cacao black pod achieved similar genome size and gene model numbers by different mechanisms.</title>
        <authorList>
            <person name="Ali S."/>
            <person name="Shao J."/>
            <person name="Larry D.J."/>
            <person name="Kronmiller B."/>
            <person name="Shen D."/>
            <person name="Strem M.D."/>
            <person name="Melnick R.L."/>
            <person name="Guiltinan M.J."/>
            <person name="Tyler B.M."/>
            <person name="Meinhardt L.W."/>
            <person name="Bailey B.A."/>
        </authorList>
    </citation>
    <scope>NUCLEOTIDE SEQUENCE [LARGE SCALE GENOMIC DNA]</scope>
    <source>
        <strain evidence="7">zdho120</strain>
    </source>
</reference>
<dbReference type="OrthoDB" id="128110at2759"/>
<dbReference type="PANTHER" id="PTHR46481">
    <property type="entry name" value="ZINC FINGER BED DOMAIN-CONTAINING PROTEIN 4"/>
    <property type="match status" value="1"/>
</dbReference>
<evidence type="ECO:0000313" key="6">
    <source>
        <dbReference type="EMBL" id="OWZ07324.1"/>
    </source>
</evidence>
<keyword evidence="2" id="KW-0479">Metal-binding</keyword>
<name>A0A225VQD7_9STRA</name>
<evidence type="ECO:0000313" key="7">
    <source>
        <dbReference type="Proteomes" id="UP000198211"/>
    </source>
</evidence>
<keyword evidence="5" id="KW-0539">Nucleus</keyword>
<dbReference type="InterPro" id="IPR052035">
    <property type="entry name" value="ZnF_BED_domain_contain"/>
</dbReference>
<protein>
    <submittedName>
        <fullName evidence="6">Uncharacterized protein</fullName>
    </submittedName>
</protein>
<keyword evidence="4" id="KW-0862">Zinc</keyword>
<keyword evidence="7" id="KW-1185">Reference proteome</keyword>
<evidence type="ECO:0000256" key="1">
    <source>
        <dbReference type="ARBA" id="ARBA00004123"/>
    </source>
</evidence>
<accession>A0A225VQD7</accession>
<dbReference type="InterPro" id="IPR012337">
    <property type="entry name" value="RNaseH-like_sf"/>
</dbReference>
<sequence length="195" mass="21823">MRPFTLVEDPGLAAYVQYICDILGGIKIKIPSRTKGRGDIIQVAKELRSSLKEIIKKECQHYSVTTDIWTSRHPDSYMALTIHYLTAEFQFRSWSLEHMSCVAHSLHLVLAGTLIKRKPRRRKASTGATRLRENFHGTTDDFSSLGSRTEEVETDPIPFDSNFGDYGCDTRVDSTGIGDSDDIEAEWLAPTAGLG</sequence>
<evidence type="ECO:0000256" key="2">
    <source>
        <dbReference type="ARBA" id="ARBA00022723"/>
    </source>
</evidence>
<dbReference type="GO" id="GO:0008270">
    <property type="term" value="F:zinc ion binding"/>
    <property type="evidence" value="ECO:0007669"/>
    <property type="project" value="UniProtKB-KW"/>
</dbReference>
<keyword evidence="3" id="KW-0863">Zinc-finger</keyword>
<evidence type="ECO:0000256" key="5">
    <source>
        <dbReference type="ARBA" id="ARBA00023242"/>
    </source>
</evidence>
<dbReference type="EMBL" id="NBNE01003584">
    <property type="protein sequence ID" value="OWZ07324.1"/>
    <property type="molecule type" value="Genomic_DNA"/>
</dbReference>
<gene>
    <name evidence="6" type="ORF">PHMEG_00020292</name>
</gene>
<dbReference type="GO" id="GO:0005634">
    <property type="term" value="C:nucleus"/>
    <property type="evidence" value="ECO:0007669"/>
    <property type="project" value="UniProtKB-SubCell"/>
</dbReference>
<evidence type="ECO:0000256" key="4">
    <source>
        <dbReference type="ARBA" id="ARBA00022833"/>
    </source>
</evidence>
<dbReference type="PANTHER" id="PTHR46481:SF10">
    <property type="entry name" value="ZINC FINGER BED DOMAIN-CONTAINING PROTEIN 39"/>
    <property type="match status" value="1"/>
</dbReference>
<evidence type="ECO:0000256" key="3">
    <source>
        <dbReference type="ARBA" id="ARBA00022771"/>
    </source>
</evidence>
<dbReference type="STRING" id="4795.A0A225VQD7"/>
<dbReference type="Proteomes" id="UP000198211">
    <property type="component" value="Unassembled WGS sequence"/>
</dbReference>
<comment type="caution">
    <text evidence="6">The sequence shown here is derived from an EMBL/GenBank/DDBJ whole genome shotgun (WGS) entry which is preliminary data.</text>
</comment>
<organism evidence="6 7">
    <name type="scientific">Phytophthora megakarya</name>
    <dbReference type="NCBI Taxonomy" id="4795"/>
    <lineage>
        <taxon>Eukaryota</taxon>
        <taxon>Sar</taxon>
        <taxon>Stramenopiles</taxon>
        <taxon>Oomycota</taxon>
        <taxon>Peronosporomycetes</taxon>
        <taxon>Peronosporales</taxon>
        <taxon>Peronosporaceae</taxon>
        <taxon>Phytophthora</taxon>
    </lineage>
</organism>
<dbReference type="SUPFAM" id="SSF53098">
    <property type="entry name" value="Ribonuclease H-like"/>
    <property type="match status" value="1"/>
</dbReference>
<comment type="subcellular location">
    <subcellularLocation>
        <location evidence="1">Nucleus</location>
    </subcellularLocation>
</comment>
<proteinExistence type="predicted"/>
<dbReference type="AlphaFoldDB" id="A0A225VQD7"/>